<feature type="compositionally biased region" description="Polar residues" evidence="1">
    <location>
        <begin position="34"/>
        <end position="45"/>
    </location>
</feature>
<feature type="compositionally biased region" description="Low complexity" evidence="1">
    <location>
        <begin position="1301"/>
        <end position="1311"/>
    </location>
</feature>
<feature type="compositionally biased region" description="Low complexity" evidence="1">
    <location>
        <begin position="21"/>
        <end position="33"/>
    </location>
</feature>
<dbReference type="Pfam" id="PF03399">
    <property type="entry name" value="SAC3_GANP"/>
    <property type="match status" value="1"/>
</dbReference>
<feature type="compositionally biased region" description="Polar residues" evidence="1">
    <location>
        <begin position="130"/>
        <end position="139"/>
    </location>
</feature>
<feature type="region of interest" description="Disordered" evidence="1">
    <location>
        <begin position="1482"/>
        <end position="1503"/>
    </location>
</feature>
<accession>A0A9W8YN67</accession>
<evidence type="ECO:0000313" key="3">
    <source>
        <dbReference type="EMBL" id="KAJ4388947.1"/>
    </source>
</evidence>
<feature type="compositionally biased region" description="Polar residues" evidence="1">
    <location>
        <begin position="927"/>
        <end position="946"/>
    </location>
</feature>
<feature type="compositionally biased region" description="Basic and acidic residues" evidence="1">
    <location>
        <begin position="1149"/>
        <end position="1170"/>
    </location>
</feature>
<dbReference type="GO" id="GO:0070390">
    <property type="term" value="C:transcription export complex 2"/>
    <property type="evidence" value="ECO:0007669"/>
    <property type="project" value="TreeGrafter"/>
</dbReference>
<feature type="compositionally biased region" description="Basic and acidic residues" evidence="1">
    <location>
        <begin position="916"/>
        <end position="926"/>
    </location>
</feature>
<dbReference type="OrthoDB" id="264795at2759"/>
<feature type="region of interest" description="Disordered" evidence="1">
    <location>
        <begin position="130"/>
        <end position="217"/>
    </location>
</feature>
<dbReference type="PANTHER" id="PTHR12436">
    <property type="entry name" value="80 KDA MCM3-ASSOCIATED PROTEIN"/>
    <property type="match status" value="1"/>
</dbReference>
<evidence type="ECO:0000313" key="4">
    <source>
        <dbReference type="Proteomes" id="UP001140453"/>
    </source>
</evidence>
<feature type="compositionally biased region" description="Low complexity" evidence="1">
    <location>
        <begin position="827"/>
        <end position="852"/>
    </location>
</feature>
<comment type="caution">
    <text evidence="3">The sequence shown here is derived from an EMBL/GenBank/DDBJ whole genome shotgun (WGS) entry which is preliminary data.</text>
</comment>
<feature type="region of interest" description="Disordered" evidence="1">
    <location>
        <begin position="1405"/>
        <end position="1465"/>
    </location>
</feature>
<feature type="compositionally biased region" description="Low complexity" evidence="1">
    <location>
        <begin position="72"/>
        <end position="82"/>
    </location>
</feature>
<protein>
    <submittedName>
        <fullName evidence="3">Actin cytoskeleton and mitosis protein</fullName>
    </submittedName>
</protein>
<name>A0A9W8YN67_9PEZI</name>
<dbReference type="GO" id="GO:0005737">
    <property type="term" value="C:cytoplasm"/>
    <property type="evidence" value="ECO:0007669"/>
    <property type="project" value="TreeGrafter"/>
</dbReference>
<feature type="domain" description="SAC3/GANP/THP3 conserved" evidence="2">
    <location>
        <begin position="352"/>
        <end position="669"/>
    </location>
</feature>
<dbReference type="Proteomes" id="UP001140453">
    <property type="component" value="Unassembled WGS sequence"/>
</dbReference>
<feature type="region of interest" description="Disordered" evidence="1">
    <location>
        <begin position="973"/>
        <end position="1020"/>
    </location>
</feature>
<organism evidence="3 4">
    <name type="scientific">Gnomoniopsis smithogilvyi</name>
    <dbReference type="NCBI Taxonomy" id="1191159"/>
    <lineage>
        <taxon>Eukaryota</taxon>
        <taxon>Fungi</taxon>
        <taxon>Dikarya</taxon>
        <taxon>Ascomycota</taxon>
        <taxon>Pezizomycotina</taxon>
        <taxon>Sordariomycetes</taxon>
        <taxon>Sordariomycetidae</taxon>
        <taxon>Diaporthales</taxon>
        <taxon>Gnomoniaceae</taxon>
        <taxon>Gnomoniopsis</taxon>
    </lineage>
</organism>
<sequence>MSGFGGAPLFGAQVSDASGQTSSFGAPSTSSTSLFPHQATSNQHPTFGAPSIASQKPSTPSFSIFGHPDTPNAPTSTSSNSGGALGGFNISNKDATMSNPFAAAIAAPAGGASNPFSTQSQNATAVSNPFASLGSSSTTSPNPFGSAASSSPFASLPNATASTSTTFGQSTQQSNSVASPFATPTSNIQKRKNAFEDNADSKRPGATFATGFQKPQKSAVANTTTGFGGSGADKKTVNGFAGERKEMRTNGFNTATAAPVQGLDVTSQKKSPALYAQEIHDQLRKNNIKPPSWPSDPGDPDNMKAMDDYRVRYKAYESRVRSSLIKAGIIDDPDVRKKLSDAIDFRGVCEDMCPEGEKVSRIVEHDVKLPERIRNPGGPGDGWPNPDLMVKSFKRSAAGIDAPLPTEVRSPAALRRTVDYLIDDLLKGDENLPLLHGFLWDRTRAIRKDFIFQNAMTPEERIDQIYCLENITRFHAVSLQLLSKDGKSDFSEQQEREQLGKTLLSLIQVYDECKDMNIQIDNEAEFRSYFLLYNAFDPFVIQQMQDWSDRFWFDSPEIQTAVSLIELLQNVWHHKGPMKPWAPLTLGSQSFSSYFAIVESPEVSYTMACLAGIHFTELRRLMLKALHKSYARVRGNPKDLTAKVLNEMFRFDTEDECLAFLKEYGMEFSSEGTDEPYMIVERRRGLTRPTIKHSFSQKVIERKRGRHSLPEVVHTTVFEEMSTAVDKVDSSNGLFIAQHSNHPMVVDNTAGTVDMSFTDDESPSASPAPMRQGIAPPPTSSANSFPFSKEKVQTDIAAPPRNPFFPKPPHAATPAPPSTEKPPPAFPSANSPLAPSPSSSSVFPPPSMSQQPKGEMSSLFTSSTPAAAPVSTLGSGGVFNFLNKSAEQSQAHLFPGAVTASASVTSSLFPAISPLDNRDKHTESKSDIPTTKVLNNPESSQGVSTAPESIFATPAASTLAAAPFSFGQVKIPPTSSTLQSPKAATPPLLTSKPSSAPDPNRFSLPPAPAPPAPPPKPRDMMGDFTKWLVLGDQGLMEQLEEKLVEDIVRDTFENFQREERERQEREDDQKAVAEALAFRTYNLRLKYFYRWQHNAQRKFARKAAKKNRVLMKEWREARAAEARAVRVERDKEEKARQKRLTGPASWLDELDKDRSAKRARRESMSLDTSRRTSPAGSDADALLATGIFGGLPNQQDVAANCVRDDDSLYDALVGVQISPDTKRQVMGPPARPVKDPLRSVRDAGISKAAPKQQWSKKAQALKDLISGKKQDDDLLSFKGSTSSRLGQSVRSAPGSKVTNFSRYQSSSPRSSAEPDRPRKGSSGGVKSSYWLLRSRGLFATPAGHILSDKAPRPRSGSVFDHMSQYSGDSDNGDYDDRVLEQDSAYRASLGLTGGQSGIASRRSTFSLGAAGSPPRPGFMKSKASSLRQSLPAGGLSTPNLLDSRSQRGDADAASQAGSAVSTMQQDIEESLRELRKVAAAMEEETEWLREQNSRMSQGRDLGA</sequence>
<keyword evidence="4" id="KW-1185">Reference proteome</keyword>
<feature type="compositionally biased region" description="Polar residues" evidence="1">
    <location>
        <begin position="1278"/>
        <end position="1300"/>
    </location>
</feature>
<feature type="region of interest" description="Disordered" evidence="1">
    <location>
        <begin position="1344"/>
        <end position="1376"/>
    </location>
</feature>
<feature type="compositionally biased region" description="Basic and acidic residues" evidence="1">
    <location>
        <begin position="193"/>
        <end position="203"/>
    </location>
</feature>
<feature type="compositionally biased region" description="Polar residues" evidence="1">
    <location>
        <begin position="52"/>
        <end position="62"/>
    </location>
</feature>
<evidence type="ECO:0000256" key="1">
    <source>
        <dbReference type="SAM" id="MobiDB-lite"/>
    </source>
</evidence>
<feature type="compositionally biased region" description="Polar residues" evidence="1">
    <location>
        <begin position="973"/>
        <end position="982"/>
    </location>
</feature>
<dbReference type="GO" id="GO:0006406">
    <property type="term" value="P:mRNA export from nucleus"/>
    <property type="evidence" value="ECO:0007669"/>
    <property type="project" value="TreeGrafter"/>
</dbReference>
<dbReference type="EMBL" id="JAPEVB010000004">
    <property type="protein sequence ID" value="KAJ4388947.1"/>
    <property type="molecule type" value="Genomic_DNA"/>
</dbReference>
<feature type="region of interest" description="Disordered" evidence="1">
    <location>
        <begin position="753"/>
        <end position="866"/>
    </location>
</feature>
<feature type="region of interest" description="Disordered" evidence="1">
    <location>
        <begin position="1220"/>
        <end position="1239"/>
    </location>
</feature>
<reference evidence="3" key="1">
    <citation type="submission" date="2022-10" db="EMBL/GenBank/DDBJ databases">
        <title>Tapping the CABI collections for fungal endophytes: first genome assemblies for Collariella, Neodidymelliopsis, Ascochyta clinopodiicola, Didymella pomorum, Didymosphaeria variabile, Neocosmospora piperis and Neocucurbitaria cava.</title>
        <authorList>
            <person name="Hill R."/>
        </authorList>
    </citation>
    <scope>NUCLEOTIDE SEQUENCE</scope>
    <source>
        <strain evidence="3">IMI 355082</strain>
    </source>
</reference>
<feature type="region of interest" description="Disordered" evidence="1">
    <location>
        <begin position="1"/>
        <end position="82"/>
    </location>
</feature>
<proteinExistence type="predicted"/>
<feature type="region of interest" description="Disordered" evidence="1">
    <location>
        <begin position="912"/>
        <end position="946"/>
    </location>
</feature>
<feature type="compositionally biased region" description="Low complexity" evidence="1">
    <location>
        <begin position="140"/>
        <end position="176"/>
    </location>
</feature>
<feature type="region of interest" description="Disordered" evidence="1">
    <location>
        <begin position="1148"/>
        <end position="1177"/>
    </location>
</feature>
<feature type="compositionally biased region" description="Pro residues" evidence="1">
    <location>
        <begin position="800"/>
        <end position="826"/>
    </location>
</feature>
<feature type="region of interest" description="Disordered" evidence="1">
    <location>
        <begin position="1272"/>
        <end position="1326"/>
    </location>
</feature>
<dbReference type="Gene3D" id="1.25.40.990">
    <property type="match status" value="1"/>
</dbReference>
<feature type="compositionally biased region" description="Pro residues" evidence="1">
    <location>
        <begin position="1005"/>
        <end position="1015"/>
    </location>
</feature>
<dbReference type="InterPro" id="IPR045107">
    <property type="entry name" value="SAC3/GANP/THP3"/>
</dbReference>
<evidence type="ECO:0000259" key="2">
    <source>
        <dbReference type="Pfam" id="PF03399"/>
    </source>
</evidence>
<dbReference type="InterPro" id="IPR005062">
    <property type="entry name" value="SAC3/GANP/THP3_conserved"/>
</dbReference>
<gene>
    <name evidence="3" type="primary">SAC3</name>
    <name evidence="3" type="ORF">N0V93_006409</name>
</gene>
<dbReference type="PANTHER" id="PTHR12436:SF3">
    <property type="entry name" value="GERMINAL-CENTER ASSOCIATED NUCLEAR PROTEIN"/>
    <property type="match status" value="1"/>
</dbReference>